<dbReference type="Proteomes" id="UP001159363">
    <property type="component" value="Chromosome 11"/>
</dbReference>
<protein>
    <submittedName>
        <fullName evidence="2">Uncharacterized protein</fullName>
    </submittedName>
</protein>
<accession>A0ABQ9GIN5</accession>
<gene>
    <name evidence="2" type="ORF">PR048_028211</name>
</gene>
<evidence type="ECO:0000256" key="1">
    <source>
        <dbReference type="SAM" id="MobiDB-lite"/>
    </source>
</evidence>
<feature type="region of interest" description="Disordered" evidence="1">
    <location>
        <begin position="258"/>
        <end position="285"/>
    </location>
</feature>
<feature type="compositionally biased region" description="Basic and acidic residues" evidence="1">
    <location>
        <begin position="187"/>
        <end position="202"/>
    </location>
</feature>
<comment type="caution">
    <text evidence="2">The sequence shown here is derived from an EMBL/GenBank/DDBJ whole genome shotgun (WGS) entry which is preliminary data.</text>
</comment>
<keyword evidence="3" id="KW-1185">Reference proteome</keyword>
<dbReference type="EMBL" id="JARBHB010000012">
    <property type="protein sequence ID" value="KAJ8871871.1"/>
    <property type="molecule type" value="Genomic_DNA"/>
</dbReference>
<evidence type="ECO:0000313" key="2">
    <source>
        <dbReference type="EMBL" id="KAJ8871871.1"/>
    </source>
</evidence>
<proteinExistence type="predicted"/>
<feature type="region of interest" description="Disordered" evidence="1">
    <location>
        <begin position="442"/>
        <end position="470"/>
    </location>
</feature>
<sequence>MRFSLDVLLGKQFNVGTPRLVVRSQRERSTSSLVYGYFSKSATESSKVPTEEQKRALFTTTRDLNARGETKNSKLPFLLVSSDIPRQILLEHNTSANYEHDVAWAGLRGRGKQLARSFRYAWVRVSAMCRYQGRAETTAKRLSRGFAFTTTLHSHLHTPLPACAMAAVTHPQPTLASRHHSPCKGAVGDERLDCSPPTKDEPGSIPGRDTPDFRKWESCLTTTLVGGFSRESPIFPTFAFWLCSILSSFHHHRLSRPFTQQRRNARPGETGDPLENPPTTGIVRHDSLIRNPGVTSPAIEPGLPWWEASSLTTTPPRSPILSQYTLDLRVKDGSFALTSCGAVGLCFAPVGGTGGSGFESCRQGVGVSCQVAKDEVDQSHRLRTTNLRVTILNCFSVNTTSKNRRGLDLSVVIRHRASCPEKAGTGMESAIACCKEPPQHSPGVISGNQRKQGSGWPDRDSNPDPPNASRKIYRCATSLHGTCTSSVLSQAACLMAKPVSPASDTSGIEGKARKPQFKDDAGTEPRTLRIAELQDALLPDIIFGNSTTLLTFPWGRGGVVVRLLAYRELYYAVDFFPGAAVVSWLDYSPPGNSTKLLTFSLGPRWCRG</sequence>
<reference evidence="2 3" key="1">
    <citation type="submission" date="2023-02" db="EMBL/GenBank/DDBJ databases">
        <title>LHISI_Scaffold_Assembly.</title>
        <authorList>
            <person name="Stuart O.P."/>
            <person name="Cleave R."/>
            <person name="Magrath M.J.L."/>
            <person name="Mikheyev A.S."/>
        </authorList>
    </citation>
    <scope>NUCLEOTIDE SEQUENCE [LARGE SCALE GENOMIC DNA]</scope>
    <source>
        <strain evidence="2">Daus_M_001</strain>
        <tissue evidence="2">Leg muscle</tissue>
    </source>
</reference>
<name>A0ABQ9GIN5_9NEOP</name>
<feature type="region of interest" description="Disordered" evidence="1">
    <location>
        <begin position="176"/>
        <end position="211"/>
    </location>
</feature>
<evidence type="ECO:0000313" key="3">
    <source>
        <dbReference type="Proteomes" id="UP001159363"/>
    </source>
</evidence>
<organism evidence="2 3">
    <name type="scientific">Dryococelus australis</name>
    <dbReference type="NCBI Taxonomy" id="614101"/>
    <lineage>
        <taxon>Eukaryota</taxon>
        <taxon>Metazoa</taxon>
        <taxon>Ecdysozoa</taxon>
        <taxon>Arthropoda</taxon>
        <taxon>Hexapoda</taxon>
        <taxon>Insecta</taxon>
        <taxon>Pterygota</taxon>
        <taxon>Neoptera</taxon>
        <taxon>Polyneoptera</taxon>
        <taxon>Phasmatodea</taxon>
        <taxon>Verophasmatodea</taxon>
        <taxon>Anareolatae</taxon>
        <taxon>Phasmatidae</taxon>
        <taxon>Eurycanthinae</taxon>
        <taxon>Dryococelus</taxon>
    </lineage>
</organism>